<reference evidence="2" key="1">
    <citation type="submission" date="2014-09" db="EMBL/GenBank/DDBJ databases">
        <authorList>
            <person name="Mudge J."/>
            <person name="Ramaraj T."/>
            <person name="Lindquist I.E."/>
            <person name="Bharti A.K."/>
            <person name="Sundararajan A."/>
            <person name="Cameron C.T."/>
            <person name="Woodward J.E."/>
            <person name="May G.D."/>
            <person name="Brubaker C."/>
            <person name="Broadhvest J."/>
            <person name="Wilkins T.A."/>
        </authorList>
    </citation>
    <scope>NUCLEOTIDE SEQUENCE</scope>
    <source>
        <strain evidence="2">cv. AKA8401</strain>
    </source>
</reference>
<evidence type="ECO:0000313" key="1">
    <source>
        <dbReference type="EMBL" id="KHG00632.1"/>
    </source>
</evidence>
<comment type="caution">
    <text evidence="1">The sequence shown here is derived from an EMBL/GenBank/DDBJ whole genome shotgun (WGS) entry which is preliminary data.</text>
</comment>
<dbReference type="AlphaFoldDB" id="A0A0B0MJS7"/>
<evidence type="ECO:0000313" key="2">
    <source>
        <dbReference type="Proteomes" id="UP000032142"/>
    </source>
</evidence>
<gene>
    <name evidence="1" type="ORF">F383_39049</name>
</gene>
<name>A0A0B0MJS7_GOSAR</name>
<dbReference type="EMBL" id="JRRC01141020">
    <property type="protein sequence ID" value="KHG00632.1"/>
    <property type="molecule type" value="Genomic_DNA"/>
</dbReference>
<sequence>MITPLLRLINRLSLSGSLLPPLCPLFLLL</sequence>
<proteinExistence type="predicted"/>
<dbReference type="Proteomes" id="UP000032142">
    <property type="component" value="Unassembled WGS sequence"/>
</dbReference>
<protein>
    <submittedName>
        <fullName evidence="1">Uncharacterized protein</fullName>
    </submittedName>
</protein>
<organism evidence="1 2">
    <name type="scientific">Gossypium arboreum</name>
    <name type="common">Tree cotton</name>
    <name type="synonym">Gossypium nanking</name>
    <dbReference type="NCBI Taxonomy" id="29729"/>
    <lineage>
        <taxon>Eukaryota</taxon>
        <taxon>Viridiplantae</taxon>
        <taxon>Streptophyta</taxon>
        <taxon>Embryophyta</taxon>
        <taxon>Tracheophyta</taxon>
        <taxon>Spermatophyta</taxon>
        <taxon>Magnoliopsida</taxon>
        <taxon>eudicotyledons</taxon>
        <taxon>Gunneridae</taxon>
        <taxon>Pentapetalae</taxon>
        <taxon>rosids</taxon>
        <taxon>malvids</taxon>
        <taxon>Malvales</taxon>
        <taxon>Malvaceae</taxon>
        <taxon>Malvoideae</taxon>
        <taxon>Gossypium</taxon>
    </lineage>
</organism>
<accession>A0A0B0MJS7</accession>
<keyword evidence="2" id="KW-1185">Reference proteome</keyword>